<feature type="transmembrane region" description="Helical" evidence="9">
    <location>
        <begin position="504"/>
        <end position="531"/>
    </location>
</feature>
<dbReference type="Pfam" id="PF03062">
    <property type="entry name" value="MBOAT"/>
    <property type="match status" value="1"/>
</dbReference>
<evidence type="ECO:0000256" key="7">
    <source>
        <dbReference type="ARBA" id="ARBA00023136"/>
    </source>
</evidence>
<evidence type="ECO:0000256" key="2">
    <source>
        <dbReference type="ARBA" id="ARBA00009010"/>
    </source>
</evidence>
<dbReference type="InterPro" id="IPR004299">
    <property type="entry name" value="MBOAT_fam"/>
</dbReference>
<keyword evidence="5" id="KW-0256">Endoplasmic reticulum</keyword>
<evidence type="ECO:0000256" key="6">
    <source>
        <dbReference type="ARBA" id="ARBA00022989"/>
    </source>
</evidence>
<feature type="transmembrane region" description="Helical" evidence="9">
    <location>
        <begin position="275"/>
        <end position="297"/>
    </location>
</feature>
<dbReference type="InterPro" id="IPR014371">
    <property type="entry name" value="Oat_ACAT_DAG_ARE"/>
</dbReference>
<evidence type="ECO:0000313" key="11">
    <source>
        <dbReference type="Proteomes" id="UP000283509"/>
    </source>
</evidence>
<dbReference type="GO" id="GO:0008374">
    <property type="term" value="F:O-acyltransferase activity"/>
    <property type="evidence" value="ECO:0007669"/>
    <property type="project" value="InterPro"/>
</dbReference>
<dbReference type="PANTHER" id="PTHR10408">
    <property type="entry name" value="STEROL O-ACYLTRANSFERASE"/>
    <property type="match status" value="1"/>
</dbReference>
<organism evidence="10 11">
    <name type="scientific">Penaeus vannamei</name>
    <name type="common">Whiteleg shrimp</name>
    <name type="synonym">Litopenaeus vannamei</name>
    <dbReference type="NCBI Taxonomy" id="6689"/>
    <lineage>
        <taxon>Eukaryota</taxon>
        <taxon>Metazoa</taxon>
        <taxon>Ecdysozoa</taxon>
        <taxon>Arthropoda</taxon>
        <taxon>Crustacea</taxon>
        <taxon>Multicrustacea</taxon>
        <taxon>Malacostraca</taxon>
        <taxon>Eumalacostraca</taxon>
        <taxon>Eucarida</taxon>
        <taxon>Decapoda</taxon>
        <taxon>Dendrobranchiata</taxon>
        <taxon>Penaeoidea</taxon>
        <taxon>Penaeidae</taxon>
        <taxon>Penaeus</taxon>
    </lineage>
</organism>
<evidence type="ECO:0000256" key="5">
    <source>
        <dbReference type="ARBA" id="ARBA00022824"/>
    </source>
</evidence>
<accession>A0A3R7Q783</accession>
<dbReference type="EMBL" id="QCYY01002443">
    <property type="protein sequence ID" value="ROT70300.1"/>
    <property type="molecule type" value="Genomic_DNA"/>
</dbReference>
<keyword evidence="7 9" id="KW-0472">Membrane</keyword>
<feature type="transmembrane region" description="Helical" evidence="9">
    <location>
        <begin position="472"/>
        <end position="492"/>
    </location>
</feature>
<feature type="transmembrane region" description="Helical" evidence="9">
    <location>
        <begin position="644"/>
        <end position="665"/>
    </location>
</feature>
<keyword evidence="11" id="KW-1185">Reference proteome</keyword>
<name>A0A3R7Q783_PENVA</name>
<evidence type="ECO:0000256" key="3">
    <source>
        <dbReference type="ARBA" id="ARBA00022679"/>
    </source>
</evidence>
<reference evidence="10 11" key="2">
    <citation type="submission" date="2019-01" db="EMBL/GenBank/DDBJ databases">
        <title>The decoding of complex shrimp genome reveals the adaptation for benthos swimmer, frequently molting mechanism and breeding impact on genome.</title>
        <authorList>
            <person name="Sun Y."/>
            <person name="Gao Y."/>
            <person name="Yu Y."/>
        </authorList>
    </citation>
    <scope>NUCLEOTIDE SEQUENCE [LARGE SCALE GENOMIC DNA]</scope>
    <source>
        <tissue evidence="10">Muscle</tissue>
    </source>
</reference>
<dbReference type="AlphaFoldDB" id="A0A3R7Q783"/>
<feature type="transmembrane region" description="Helical" evidence="9">
    <location>
        <begin position="328"/>
        <end position="346"/>
    </location>
</feature>
<evidence type="ECO:0000256" key="1">
    <source>
        <dbReference type="ARBA" id="ARBA00004477"/>
    </source>
</evidence>
<keyword evidence="6 9" id="KW-1133">Transmembrane helix</keyword>
<dbReference type="GO" id="GO:0008203">
    <property type="term" value="P:cholesterol metabolic process"/>
    <property type="evidence" value="ECO:0007669"/>
    <property type="project" value="TreeGrafter"/>
</dbReference>
<evidence type="ECO:0000256" key="8">
    <source>
        <dbReference type="ARBA" id="ARBA00023315"/>
    </source>
</evidence>
<dbReference type="Proteomes" id="UP000283509">
    <property type="component" value="Unassembled WGS sequence"/>
</dbReference>
<reference evidence="10 11" key="1">
    <citation type="submission" date="2018-04" db="EMBL/GenBank/DDBJ databases">
        <authorList>
            <person name="Zhang X."/>
            <person name="Yuan J."/>
            <person name="Li F."/>
            <person name="Xiang J."/>
        </authorList>
    </citation>
    <scope>NUCLEOTIDE SEQUENCE [LARGE SCALE GENOMIC DNA]</scope>
    <source>
        <tissue evidence="10">Muscle</tissue>
    </source>
</reference>
<feature type="transmembrane region" description="Helical" evidence="9">
    <location>
        <begin position="358"/>
        <end position="378"/>
    </location>
</feature>
<dbReference type="PANTHER" id="PTHR10408:SF8">
    <property type="entry name" value="O-ACYLTRANSFERASE"/>
    <property type="match status" value="1"/>
</dbReference>
<evidence type="ECO:0000313" key="10">
    <source>
        <dbReference type="EMBL" id="ROT70300.1"/>
    </source>
</evidence>
<keyword evidence="8 10" id="KW-0012">Acyltransferase</keyword>
<evidence type="ECO:0000256" key="4">
    <source>
        <dbReference type="ARBA" id="ARBA00022692"/>
    </source>
</evidence>
<keyword evidence="3 10" id="KW-0808">Transferase</keyword>
<gene>
    <name evidence="10" type="ORF">C7M84_011400</name>
</gene>
<dbReference type="OrthoDB" id="10039049at2759"/>
<feature type="transmembrane region" description="Helical" evidence="9">
    <location>
        <begin position="592"/>
        <end position="612"/>
    </location>
</feature>
<dbReference type="STRING" id="6689.A0A3R7Q783"/>
<proteinExistence type="inferred from homology"/>
<dbReference type="GO" id="GO:0005789">
    <property type="term" value="C:endoplasmic reticulum membrane"/>
    <property type="evidence" value="ECO:0007669"/>
    <property type="project" value="UniProtKB-SubCell"/>
</dbReference>
<evidence type="ECO:0000256" key="9">
    <source>
        <dbReference type="SAM" id="Phobius"/>
    </source>
</evidence>
<comment type="caution">
    <text evidence="10">The sequence shown here is derived from an EMBL/GenBank/DDBJ whole genome shotgun (WGS) entry which is preliminary data.</text>
</comment>
<protein>
    <submittedName>
        <fullName evidence="10">Putative sterol O-acyltransferase 1-like isoform X2</fullName>
    </submittedName>
</protein>
<comment type="similarity">
    <text evidence="2">Belongs to the membrane-bound acyltransferase family. Sterol o-acyltransferase subfamily.</text>
</comment>
<feature type="transmembrane region" description="Helical" evidence="9">
    <location>
        <begin position="618"/>
        <end position="637"/>
    </location>
</feature>
<sequence>MGGVWNCAVEPGPWKAARRTLVWQLTSNGPLSSQAVRPPPAPWDKLAADLLRLKTPKQRHVDILNAIFPLSLALSPNVSFISLSWKYEDFFHSKYNGQTSLEPWEGSIIRPKFGFFPLHVEEQQQHGVKDSTQILGVASVKGIQTKISPVRLYTMVEEDRHANGEIPPVGLRNRSHTMNGDIASPVSEVKQTNTDGEENDLQGTLENELGNMIDRQLRDFKEENLPVAGGLATATASSFTSALTRSHSLSRGSKKGNGQLPSRMFISRPSLLKELLAVNHIESIYHIFVAILILLFFNKVLEEIIQTGSLNLDLSLIIWAFGGLDRVIVIWVCMFTSTSVLVYLAFHHWAHHRQNMPVIYDGVGGVAYVVYLGLFLHLPLKSLIANELPPASSFIVLCEQVRMFMKTWAFVRSNYERAVKYKKDDNAQSVNLCPDFSHYLYFLFAPTLVYRDEYPRNDTCDWQSVFNDLSQVIGCLFYTHFLFVRFCIPVFQKFGQESFNGTNLLVAVFSCMFPGSLVLLCGFFAVLHAWLNAFAEMMRFADRMFYKDWWNSTSYARFYRTWNCVVHDWLYEYVYRDVVAWQRKHGESCARLRCFPMLVVFFISSVVHEYILSFAFRFFYPVLLVMFGGFGVAFMFVNSKARQFNIFLWVTLIFGTGILMCLYSMEWYARINCPAVHEGFVDYLVPRSLYCKFSAEA</sequence>
<comment type="subcellular location">
    <subcellularLocation>
        <location evidence="1">Endoplasmic reticulum membrane</location>
        <topology evidence="1">Multi-pass membrane protein</topology>
    </subcellularLocation>
</comment>
<keyword evidence="4 9" id="KW-0812">Transmembrane</keyword>